<evidence type="ECO:0000313" key="1">
    <source>
        <dbReference type="EMBL" id="DAE06539.1"/>
    </source>
</evidence>
<accession>A0A8S5PJ93</accession>
<organism evidence="1">
    <name type="scientific">Myoviridae sp. ct0jJ30</name>
    <dbReference type="NCBI Taxonomy" id="2825014"/>
    <lineage>
        <taxon>Viruses</taxon>
        <taxon>Duplodnaviria</taxon>
        <taxon>Heunggongvirae</taxon>
        <taxon>Uroviricota</taxon>
        <taxon>Caudoviricetes</taxon>
    </lineage>
</organism>
<name>A0A8S5PJ93_9CAUD</name>
<proteinExistence type="predicted"/>
<sequence>MSAADKSKLNGIASGANNYSLPVASAGTLGGIKVSMPAYDTGTSWPITLDNNGVAYTSINGLNKNNLDGSVENVIAKNDKYSTTYSSTKIQIRDMS</sequence>
<dbReference type="EMBL" id="BK015439">
    <property type="protein sequence ID" value="DAE06539.1"/>
    <property type="molecule type" value="Genomic_DNA"/>
</dbReference>
<reference evidence="1" key="1">
    <citation type="journal article" date="2021" name="Proc. Natl. Acad. Sci. U.S.A.">
        <title>A Catalog of Tens of Thousands of Viruses from Human Metagenomes Reveals Hidden Associations with Chronic Diseases.</title>
        <authorList>
            <person name="Tisza M.J."/>
            <person name="Buck C.B."/>
        </authorList>
    </citation>
    <scope>NUCLEOTIDE SEQUENCE</scope>
    <source>
        <strain evidence="1">Ct0jJ30</strain>
    </source>
</reference>
<protein>
    <submittedName>
        <fullName evidence="1">Uncharacterized protein</fullName>
    </submittedName>
</protein>